<dbReference type="Proteomes" id="UP001432322">
    <property type="component" value="Unassembled WGS sequence"/>
</dbReference>
<organism evidence="1 2">
    <name type="scientific">Pristionchus fissidentatus</name>
    <dbReference type="NCBI Taxonomy" id="1538716"/>
    <lineage>
        <taxon>Eukaryota</taxon>
        <taxon>Metazoa</taxon>
        <taxon>Ecdysozoa</taxon>
        <taxon>Nematoda</taxon>
        <taxon>Chromadorea</taxon>
        <taxon>Rhabditida</taxon>
        <taxon>Rhabditina</taxon>
        <taxon>Diplogasteromorpha</taxon>
        <taxon>Diplogasteroidea</taxon>
        <taxon>Neodiplogasteridae</taxon>
        <taxon>Pristionchus</taxon>
    </lineage>
</organism>
<dbReference type="AlphaFoldDB" id="A0AAV5V072"/>
<proteinExistence type="predicted"/>
<comment type="caution">
    <text evidence="1">The sequence shown here is derived from an EMBL/GenBank/DDBJ whole genome shotgun (WGS) entry which is preliminary data.</text>
</comment>
<accession>A0AAV5V072</accession>
<dbReference type="EMBL" id="BTSY01000001">
    <property type="protein sequence ID" value="GMT11860.1"/>
    <property type="molecule type" value="Genomic_DNA"/>
</dbReference>
<reference evidence="1" key="1">
    <citation type="submission" date="2023-10" db="EMBL/GenBank/DDBJ databases">
        <title>Genome assembly of Pristionchus species.</title>
        <authorList>
            <person name="Yoshida K."/>
            <person name="Sommer R.J."/>
        </authorList>
    </citation>
    <scope>NUCLEOTIDE SEQUENCE</scope>
    <source>
        <strain evidence="1">RS5133</strain>
    </source>
</reference>
<sequence length="130" mass="14466">MLRRRAIGCDLPGGGLLTVGGEHQIEDHRSLICKRKGVHDAEVVYVDPAAPGEEVDCGVQTEPWEEVRFVKKCEALDDHVVAPKTFGCITPTGAYVLEGEEKEEEGVLTTCFRNENGKMEVKYEYTLIEE</sequence>
<protein>
    <submittedName>
        <fullName evidence="1">Uncharacterized protein</fullName>
    </submittedName>
</protein>
<name>A0AAV5V072_9BILA</name>
<evidence type="ECO:0000313" key="1">
    <source>
        <dbReference type="EMBL" id="GMT11860.1"/>
    </source>
</evidence>
<gene>
    <name evidence="1" type="ORF">PFISCL1PPCAC_3157</name>
</gene>
<keyword evidence="2" id="KW-1185">Reference proteome</keyword>
<evidence type="ECO:0000313" key="2">
    <source>
        <dbReference type="Proteomes" id="UP001432322"/>
    </source>
</evidence>